<reference evidence="1" key="1">
    <citation type="journal article" name="Emerg. Infect. Dis.">
        <title>Two cases of a newly characterized neisseria species.</title>
        <authorList>
            <person name="Mustapha M."/>
            <person name="Lemos A.P.S."/>
            <person name="Harrison L.H."/>
            <person name="Vantyne D."/>
            <person name="Sacchi C.T."/>
        </authorList>
    </citation>
    <scope>NUCLEOTIDE SEQUENCE</scope>
    <source>
        <strain evidence="1">N.95.16</strain>
    </source>
</reference>
<dbReference type="Proteomes" id="UP000486297">
    <property type="component" value="Unassembled WGS sequence"/>
</dbReference>
<sequence>MNPPLNVIADKIRQAEKIVVGASNGLSIAEGIHIFADNADFHAHFGDFSQKYGFRSMIHGCFYPFPSQESYWAYFARLYHYMNVQKPAGKVMADLRNILKNKDYFVVTSNFDNHFRQAGFAEERLFEIEGVGTHNQLIKLPFMQQVYARDNAFYITVNKGEIYIPPEIAPRSLGVANGLTEWLEQLNAEFA</sequence>
<dbReference type="AlphaFoldDB" id="A0A5Q3S182"/>
<evidence type="ECO:0000313" key="1">
    <source>
        <dbReference type="EMBL" id="MRN37572.1"/>
    </source>
</evidence>
<dbReference type="SUPFAM" id="SSF52467">
    <property type="entry name" value="DHS-like NAD/FAD-binding domain"/>
    <property type="match status" value="1"/>
</dbReference>
<dbReference type="RefSeq" id="WP_095503715.1">
    <property type="nucleotide sequence ID" value="NZ_CP046027.1"/>
</dbReference>
<accession>A0A5Q3S182</accession>
<dbReference type="InterPro" id="IPR029035">
    <property type="entry name" value="DHS-like_NAD/FAD-binding_dom"/>
</dbReference>
<dbReference type="Gene3D" id="3.40.50.1220">
    <property type="entry name" value="TPP-binding domain"/>
    <property type="match status" value="1"/>
</dbReference>
<comment type="caution">
    <text evidence="1">The sequence shown here is derived from an EMBL/GenBank/DDBJ whole genome shotgun (WGS) entry which is preliminary data.</text>
</comment>
<evidence type="ECO:0000313" key="2">
    <source>
        <dbReference type="Proteomes" id="UP000486297"/>
    </source>
</evidence>
<dbReference type="EMBL" id="WJXO01000001">
    <property type="protein sequence ID" value="MRN37572.1"/>
    <property type="molecule type" value="Genomic_DNA"/>
</dbReference>
<gene>
    <name evidence="1" type="ORF">GJU80_03475</name>
</gene>
<protein>
    <submittedName>
        <fullName evidence="1">Uncharacterized protein</fullName>
    </submittedName>
</protein>
<organism evidence="1 2">
    <name type="scientific">Neisseria brasiliensis</name>
    <dbReference type="NCBI Taxonomy" id="2666100"/>
    <lineage>
        <taxon>Bacteria</taxon>
        <taxon>Pseudomonadati</taxon>
        <taxon>Pseudomonadota</taxon>
        <taxon>Betaproteobacteria</taxon>
        <taxon>Neisseriales</taxon>
        <taxon>Neisseriaceae</taxon>
        <taxon>Neisseria</taxon>
    </lineage>
</organism>
<proteinExistence type="predicted"/>
<keyword evidence="2" id="KW-1185">Reference proteome</keyword>
<name>A0A5Q3S182_9NEIS</name>